<evidence type="ECO:0000313" key="5">
    <source>
        <dbReference type="EMBL" id="PST40866.1"/>
    </source>
</evidence>
<organism evidence="5 6">
    <name type="scientific">Faecalibacillus intestinalis</name>
    <dbReference type="NCBI Taxonomy" id="1982626"/>
    <lineage>
        <taxon>Bacteria</taxon>
        <taxon>Bacillati</taxon>
        <taxon>Bacillota</taxon>
        <taxon>Erysipelotrichia</taxon>
        <taxon>Erysipelotrichales</taxon>
        <taxon>Coprobacillaceae</taxon>
        <taxon>Faecalibacillus</taxon>
    </lineage>
</organism>
<sequence length="210" mass="23516">MDKIKDSFKKLSSREKTLIYILVILLIVCFGWLILLQPQLTSHTSLKSSKDSLELQLTELKVTSSSSSTEDIKTQIMNINQEIKALNDQFYNLMSKEDIDQLITNLTIEHKISPTNLTMSEITQTDLSSKKSDDNSSDNANDNTDESKSSNALVYSCVVTQTCKGTKANLLNLIEDVKNMSGLHINSVAYENSTGNLDLTITYTVYMVEK</sequence>
<keyword evidence="2" id="KW-0812">Transmembrane</keyword>
<dbReference type="Proteomes" id="UP000240974">
    <property type="component" value="Unassembled WGS sequence"/>
</dbReference>
<evidence type="ECO:0000313" key="4">
    <source>
        <dbReference type="EMBL" id="MCQ5061840.1"/>
    </source>
</evidence>
<reference evidence="4" key="3">
    <citation type="submission" date="2022-06" db="EMBL/GenBank/DDBJ databases">
        <title>Isolation of gut microbiota from human fecal samples.</title>
        <authorList>
            <person name="Pamer E.G."/>
            <person name="Barat B."/>
            <person name="Waligurski E."/>
            <person name="Medina S."/>
            <person name="Paddock L."/>
            <person name="Mostad J."/>
        </authorList>
    </citation>
    <scope>NUCLEOTIDE SEQUENCE</scope>
    <source>
        <strain evidence="4">DFI.6.24</strain>
    </source>
</reference>
<reference evidence="3" key="2">
    <citation type="submission" date="2021-10" db="EMBL/GenBank/DDBJ databases">
        <title>Collection of gut derived symbiotic bacterial strains cultured from healthy donors.</title>
        <authorList>
            <person name="Lin H."/>
            <person name="Littmann E."/>
            <person name="Kohout C."/>
            <person name="Pamer E.G."/>
        </authorList>
    </citation>
    <scope>NUCLEOTIDE SEQUENCE</scope>
    <source>
        <strain evidence="3">DFI.5.2</strain>
    </source>
</reference>
<evidence type="ECO:0000313" key="3">
    <source>
        <dbReference type="EMBL" id="MCB8562313.1"/>
    </source>
</evidence>
<name>A0A2T3G005_9FIRM</name>
<keyword evidence="6" id="KW-1185">Reference proteome</keyword>
<evidence type="ECO:0000313" key="6">
    <source>
        <dbReference type="Proteomes" id="UP000240974"/>
    </source>
</evidence>
<keyword evidence="2" id="KW-1133">Transmembrane helix</keyword>
<dbReference type="RefSeq" id="WP_022001774.1">
    <property type="nucleotide sequence ID" value="NZ_AP031432.1"/>
</dbReference>
<dbReference type="EMBL" id="PYLQ01000009">
    <property type="protein sequence ID" value="PST40866.1"/>
    <property type="molecule type" value="Genomic_DNA"/>
</dbReference>
<dbReference type="EMBL" id="JAJDKQ010000020">
    <property type="protein sequence ID" value="MCB8562313.1"/>
    <property type="molecule type" value="Genomic_DNA"/>
</dbReference>
<accession>A0A2T3G005</accession>
<feature type="region of interest" description="Disordered" evidence="1">
    <location>
        <begin position="124"/>
        <end position="148"/>
    </location>
</feature>
<dbReference type="Proteomes" id="UP001197827">
    <property type="component" value="Unassembled WGS sequence"/>
</dbReference>
<feature type="transmembrane region" description="Helical" evidence="2">
    <location>
        <begin position="18"/>
        <end position="36"/>
    </location>
</feature>
<dbReference type="EMBL" id="JANGBO010000007">
    <property type="protein sequence ID" value="MCQ5061840.1"/>
    <property type="molecule type" value="Genomic_DNA"/>
</dbReference>
<keyword evidence="2" id="KW-0472">Membrane</keyword>
<reference evidence="5 6" key="1">
    <citation type="journal article" date="2019" name="Int. J. Syst. Evol. Microbiol.">
        <title>Faecalibacillus intestinalis gen. nov., sp. nov. and Faecalibacillus faecis sp. nov., isolated from human faeces.</title>
        <authorList>
            <person name="Seo B."/>
            <person name="Jeon K."/>
            <person name="Baek I."/>
            <person name="Lee Y.M."/>
            <person name="Baek K."/>
            <person name="Ko G."/>
        </authorList>
    </citation>
    <scope>NUCLEOTIDE SEQUENCE [LARGE SCALE GENOMIC DNA]</scope>
    <source>
        <strain evidence="5 6">SNUG30099</strain>
    </source>
</reference>
<dbReference type="Proteomes" id="UP001204814">
    <property type="component" value="Unassembled WGS sequence"/>
</dbReference>
<gene>
    <name evidence="4" type="primary">gspM</name>
    <name evidence="5" type="ORF">C7U54_07520</name>
    <name evidence="3" type="ORF">LJD74_09925</name>
    <name evidence="4" type="ORF">NE542_08380</name>
</gene>
<dbReference type="GO" id="GO:0015627">
    <property type="term" value="C:type II protein secretion system complex"/>
    <property type="evidence" value="ECO:0007669"/>
    <property type="project" value="InterPro"/>
</dbReference>
<comment type="caution">
    <text evidence="5">The sequence shown here is derived from an EMBL/GenBank/DDBJ whole genome shotgun (WGS) entry which is preliminary data.</text>
</comment>
<proteinExistence type="predicted"/>
<dbReference type="AlphaFoldDB" id="A0A2T3G005"/>
<dbReference type="GO" id="GO:0015628">
    <property type="term" value="P:protein secretion by the type II secretion system"/>
    <property type="evidence" value="ECO:0007669"/>
    <property type="project" value="InterPro"/>
</dbReference>
<evidence type="ECO:0000256" key="2">
    <source>
        <dbReference type="SAM" id="Phobius"/>
    </source>
</evidence>
<protein>
    <submittedName>
        <fullName evidence="3">Type II secretion system protein GspM</fullName>
    </submittedName>
</protein>
<dbReference type="InterPro" id="IPR007690">
    <property type="entry name" value="T2SS_GspM"/>
</dbReference>
<dbReference type="Pfam" id="PF04612">
    <property type="entry name" value="T2SSM"/>
    <property type="match status" value="1"/>
</dbReference>
<evidence type="ECO:0000256" key="1">
    <source>
        <dbReference type="SAM" id="MobiDB-lite"/>
    </source>
</evidence>